<evidence type="ECO:0000259" key="5">
    <source>
        <dbReference type="Pfam" id="PF00317"/>
    </source>
</evidence>
<dbReference type="InterPro" id="IPR039718">
    <property type="entry name" value="Rrm1"/>
</dbReference>
<comment type="similarity">
    <text evidence="1 4">Belongs to the ribonucleoside diphosphate reductase large chain family.</text>
</comment>
<dbReference type="SUPFAM" id="SSF51998">
    <property type="entry name" value="PFL-like glycyl radical enzymes"/>
    <property type="match status" value="1"/>
</dbReference>
<dbReference type="GO" id="GO:0005971">
    <property type="term" value="C:ribonucleoside-diphosphate reductase complex"/>
    <property type="evidence" value="ECO:0007669"/>
    <property type="project" value="TreeGrafter"/>
</dbReference>
<reference evidence="7" key="2">
    <citation type="journal article" date="2023" name="Commun. Biol.">
        <title>Intrasexual cuticular hydrocarbon dimorphism in a wasp sheds light on hydrocarbon biosynthesis genes in Hymenoptera.</title>
        <authorList>
            <person name="Moris V.C."/>
            <person name="Podsiadlowski L."/>
            <person name="Martin S."/>
            <person name="Oeyen J.P."/>
            <person name="Donath A."/>
            <person name="Petersen M."/>
            <person name="Wilbrandt J."/>
            <person name="Misof B."/>
            <person name="Liedtke D."/>
            <person name="Thamm M."/>
            <person name="Scheiner R."/>
            <person name="Schmitt T."/>
            <person name="Niehuis O."/>
        </authorList>
    </citation>
    <scope>NUCLEOTIDE SEQUENCE</scope>
    <source>
        <strain evidence="7">GBR_01_08_01A</strain>
    </source>
</reference>
<organism evidence="7 8">
    <name type="scientific">Odynerus spinipes</name>
    <dbReference type="NCBI Taxonomy" id="1348599"/>
    <lineage>
        <taxon>Eukaryota</taxon>
        <taxon>Metazoa</taxon>
        <taxon>Ecdysozoa</taxon>
        <taxon>Arthropoda</taxon>
        <taxon>Hexapoda</taxon>
        <taxon>Insecta</taxon>
        <taxon>Pterygota</taxon>
        <taxon>Neoptera</taxon>
        <taxon>Endopterygota</taxon>
        <taxon>Hymenoptera</taxon>
        <taxon>Apocrita</taxon>
        <taxon>Aculeata</taxon>
        <taxon>Vespoidea</taxon>
        <taxon>Vespidae</taxon>
        <taxon>Eumeninae</taxon>
        <taxon>Odynerus</taxon>
    </lineage>
</organism>
<accession>A0AAD9R815</accession>
<evidence type="ECO:0000313" key="8">
    <source>
        <dbReference type="Proteomes" id="UP001258017"/>
    </source>
</evidence>
<keyword evidence="8" id="KW-1185">Reference proteome</keyword>
<feature type="domain" description="Ribonucleotide reductase large subunit N-terminal" evidence="5">
    <location>
        <begin position="47"/>
        <end position="96"/>
    </location>
</feature>
<dbReference type="GO" id="GO:0009263">
    <property type="term" value="P:deoxyribonucleotide biosynthetic process"/>
    <property type="evidence" value="ECO:0007669"/>
    <property type="project" value="UniProtKB-KW"/>
</dbReference>
<comment type="function">
    <text evidence="4">Provides the precursors necessary for DNA synthesis. Catalyzes the biosynthesis of deoxyribonucleotides from the corresponding ribonucleotides.</text>
</comment>
<comment type="catalytic activity">
    <reaction evidence="4">
        <text>a 2'-deoxyribonucleoside 5'-diphosphate + [thioredoxin]-disulfide + H2O = a ribonucleoside 5'-diphosphate + [thioredoxin]-dithiol</text>
        <dbReference type="Rhea" id="RHEA:23252"/>
        <dbReference type="Rhea" id="RHEA-COMP:10698"/>
        <dbReference type="Rhea" id="RHEA-COMP:10700"/>
        <dbReference type="ChEBI" id="CHEBI:15377"/>
        <dbReference type="ChEBI" id="CHEBI:29950"/>
        <dbReference type="ChEBI" id="CHEBI:50058"/>
        <dbReference type="ChEBI" id="CHEBI:57930"/>
        <dbReference type="ChEBI" id="CHEBI:73316"/>
        <dbReference type="EC" id="1.17.4.1"/>
    </reaction>
</comment>
<dbReference type="Gene3D" id="3.20.70.20">
    <property type="match status" value="1"/>
</dbReference>
<sequence length="212" mass="23754">MVINYDRDYFFDYFGFKTLERSYLMRRQSSSAESESRGTSSSTSLLLVERPQHMLMRVALFIHRNDIGRVCETYDLMSRHIFIHATPTLCSAGSKRPSLSSCFLTQINEDSIDGIFGTLKDCARIAKSGGGIGLSVTNVRAKGSRIVSTNGKSNGIVPMLRVFASTSHYVDQGGNKRPGAMAVYIEPWHADIFEFLDLRKNTGSEHQRAREL</sequence>
<dbReference type="GO" id="GO:0004748">
    <property type="term" value="F:ribonucleoside-diphosphate reductase activity, thioredoxin disulfide as acceptor"/>
    <property type="evidence" value="ECO:0007669"/>
    <property type="project" value="UniProtKB-EC"/>
</dbReference>
<dbReference type="Pfam" id="PF00317">
    <property type="entry name" value="Ribonuc_red_lgN"/>
    <property type="match status" value="1"/>
</dbReference>
<dbReference type="InterPro" id="IPR000788">
    <property type="entry name" value="RNR_lg_C"/>
</dbReference>
<dbReference type="GO" id="GO:0005524">
    <property type="term" value="F:ATP binding"/>
    <property type="evidence" value="ECO:0007669"/>
    <property type="project" value="InterPro"/>
</dbReference>
<dbReference type="EC" id="1.17.4.1" evidence="2 4"/>
<feature type="domain" description="Ribonucleotide reductase large subunit C-terminal" evidence="6">
    <location>
        <begin position="100"/>
        <end position="212"/>
    </location>
</feature>
<dbReference type="PANTHER" id="PTHR11573:SF6">
    <property type="entry name" value="RIBONUCLEOSIDE-DIPHOSPHATE REDUCTASE LARGE SUBUNIT"/>
    <property type="match status" value="1"/>
</dbReference>
<evidence type="ECO:0000256" key="1">
    <source>
        <dbReference type="ARBA" id="ARBA00010406"/>
    </source>
</evidence>
<reference evidence="7" key="1">
    <citation type="submission" date="2021-08" db="EMBL/GenBank/DDBJ databases">
        <authorList>
            <person name="Misof B."/>
            <person name="Oliver O."/>
            <person name="Podsiadlowski L."/>
            <person name="Donath A."/>
            <person name="Peters R."/>
            <person name="Mayer C."/>
            <person name="Rust J."/>
            <person name="Gunkel S."/>
            <person name="Lesny P."/>
            <person name="Martin S."/>
            <person name="Oeyen J.P."/>
            <person name="Petersen M."/>
            <person name="Panagiotis P."/>
            <person name="Wilbrandt J."/>
            <person name="Tanja T."/>
        </authorList>
    </citation>
    <scope>NUCLEOTIDE SEQUENCE</scope>
    <source>
        <strain evidence="7">GBR_01_08_01A</strain>
        <tissue evidence="7">Thorax + abdomen</tissue>
    </source>
</reference>
<keyword evidence="3 4" id="KW-0560">Oxidoreductase</keyword>
<comment type="caution">
    <text evidence="7">The sequence shown here is derived from an EMBL/GenBank/DDBJ whole genome shotgun (WGS) entry which is preliminary data.</text>
</comment>
<evidence type="ECO:0000256" key="3">
    <source>
        <dbReference type="ARBA" id="ARBA00023002"/>
    </source>
</evidence>
<proteinExistence type="inferred from homology"/>
<protein>
    <recommendedName>
        <fullName evidence="2 4">Ribonucleoside-diphosphate reductase</fullName>
        <ecNumber evidence="2 4">1.17.4.1</ecNumber>
    </recommendedName>
</protein>
<feature type="non-terminal residue" evidence="7">
    <location>
        <position position="212"/>
    </location>
</feature>
<keyword evidence="4" id="KW-0215">Deoxyribonucleotide synthesis</keyword>
<evidence type="ECO:0000256" key="2">
    <source>
        <dbReference type="ARBA" id="ARBA00012274"/>
    </source>
</evidence>
<dbReference type="InterPro" id="IPR013509">
    <property type="entry name" value="RNR_lsu_N"/>
</dbReference>
<name>A0AAD9R815_9HYME</name>
<dbReference type="AlphaFoldDB" id="A0AAD9R815"/>
<evidence type="ECO:0000256" key="4">
    <source>
        <dbReference type="RuleBase" id="RU003410"/>
    </source>
</evidence>
<dbReference type="PANTHER" id="PTHR11573">
    <property type="entry name" value="RIBONUCLEOSIDE-DIPHOSPHATE REDUCTASE LARGE CHAIN"/>
    <property type="match status" value="1"/>
</dbReference>
<evidence type="ECO:0000313" key="7">
    <source>
        <dbReference type="EMBL" id="KAK2574689.1"/>
    </source>
</evidence>
<dbReference type="EMBL" id="JAIFRP010005259">
    <property type="protein sequence ID" value="KAK2574689.1"/>
    <property type="molecule type" value="Genomic_DNA"/>
</dbReference>
<evidence type="ECO:0000259" key="6">
    <source>
        <dbReference type="Pfam" id="PF02867"/>
    </source>
</evidence>
<gene>
    <name evidence="7" type="ORF">KPH14_013097</name>
</gene>
<dbReference type="SUPFAM" id="SSF48168">
    <property type="entry name" value="R1 subunit of ribonucleotide reductase, N-terminal domain"/>
    <property type="match status" value="1"/>
</dbReference>
<dbReference type="Proteomes" id="UP001258017">
    <property type="component" value="Unassembled WGS sequence"/>
</dbReference>
<dbReference type="InterPro" id="IPR008926">
    <property type="entry name" value="RNR_R1-su_N"/>
</dbReference>
<dbReference type="Pfam" id="PF02867">
    <property type="entry name" value="Ribonuc_red_lgC"/>
    <property type="match status" value="1"/>
</dbReference>